<reference evidence="1" key="1">
    <citation type="submission" date="2022-08" db="EMBL/GenBank/DDBJ databases">
        <authorList>
            <person name="Kallberg Y."/>
            <person name="Tangrot J."/>
            <person name="Rosling A."/>
        </authorList>
    </citation>
    <scope>NUCLEOTIDE SEQUENCE</scope>
    <source>
        <strain evidence="1">Wild A</strain>
    </source>
</reference>
<dbReference type="AlphaFoldDB" id="A0A9W4T4K5"/>
<evidence type="ECO:0000313" key="2">
    <source>
        <dbReference type="Proteomes" id="UP001153678"/>
    </source>
</evidence>
<sequence length="59" mass="6336">EQVSLNQDQESIPKELSDTGCSASEKILVISNPVIEISADIDGQSQKYILGSSNDILSQ</sequence>
<protein>
    <submittedName>
        <fullName evidence="1">5717_t:CDS:1</fullName>
    </submittedName>
</protein>
<gene>
    <name evidence="1" type="ORF">FWILDA_LOCUS15536</name>
</gene>
<evidence type="ECO:0000313" key="1">
    <source>
        <dbReference type="EMBL" id="CAI2192355.1"/>
    </source>
</evidence>
<organism evidence="1 2">
    <name type="scientific">Funneliformis geosporum</name>
    <dbReference type="NCBI Taxonomy" id="1117311"/>
    <lineage>
        <taxon>Eukaryota</taxon>
        <taxon>Fungi</taxon>
        <taxon>Fungi incertae sedis</taxon>
        <taxon>Mucoromycota</taxon>
        <taxon>Glomeromycotina</taxon>
        <taxon>Glomeromycetes</taxon>
        <taxon>Glomerales</taxon>
        <taxon>Glomeraceae</taxon>
        <taxon>Funneliformis</taxon>
    </lineage>
</organism>
<comment type="caution">
    <text evidence="1">The sequence shown here is derived from an EMBL/GenBank/DDBJ whole genome shotgun (WGS) entry which is preliminary data.</text>
</comment>
<feature type="non-terminal residue" evidence="1">
    <location>
        <position position="1"/>
    </location>
</feature>
<dbReference type="Proteomes" id="UP001153678">
    <property type="component" value="Unassembled WGS sequence"/>
</dbReference>
<name>A0A9W4T4K5_9GLOM</name>
<accession>A0A9W4T4K5</accession>
<proteinExistence type="predicted"/>
<dbReference type="EMBL" id="CAMKVN010008273">
    <property type="protein sequence ID" value="CAI2192355.1"/>
    <property type="molecule type" value="Genomic_DNA"/>
</dbReference>
<keyword evidence="2" id="KW-1185">Reference proteome</keyword>